<organism evidence="1 2">
    <name type="scientific">Portunus trituberculatus</name>
    <name type="common">Swimming crab</name>
    <name type="synonym">Neptunus trituberculatus</name>
    <dbReference type="NCBI Taxonomy" id="210409"/>
    <lineage>
        <taxon>Eukaryota</taxon>
        <taxon>Metazoa</taxon>
        <taxon>Ecdysozoa</taxon>
        <taxon>Arthropoda</taxon>
        <taxon>Crustacea</taxon>
        <taxon>Multicrustacea</taxon>
        <taxon>Malacostraca</taxon>
        <taxon>Eumalacostraca</taxon>
        <taxon>Eucarida</taxon>
        <taxon>Decapoda</taxon>
        <taxon>Pleocyemata</taxon>
        <taxon>Brachyura</taxon>
        <taxon>Eubrachyura</taxon>
        <taxon>Portunoidea</taxon>
        <taxon>Portunidae</taxon>
        <taxon>Portuninae</taxon>
        <taxon>Portunus</taxon>
    </lineage>
</organism>
<reference evidence="1 2" key="1">
    <citation type="submission" date="2019-05" db="EMBL/GenBank/DDBJ databases">
        <title>Another draft genome of Portunus trituberculatus and its Hox gene families provides insights of decapod evolution.</title>
        <authorList>
            <person name="Jeong J.-H."/>
            <person name="Song I."/>
            <person name="Kim S."/>
            <person name="Choi T."/>
            <person name="Kim D."/>
            <person name="Ryu S."/>
            <person name="Kim W."/>
        </authorList>
    </citation>
    <scope>NUCLEOTIDE SEQUENCE [LARGE SCALE GENOMIC DNA]</scope>
    <source>
        <tissue evidence="1">Muscle</tissue>
    </source>
</reference>
<dbReference type="Proteomes" id="UP000324222">
    <property type="component" value="Unassembled WGS sequence"/>
</dbReference>
<protein>
    <submittedName>
        <fullName evidence="1">Uncharacterized protein</fullName>
    </submittedName>
</protein>
<dbReference type="EMBL" id="VSRR010021866">
    <property type="protein sequence ID" value="MPC64272.1"/>
    <property type="molecule type" value="Genomic_DNA"/>
</dbReference>
<proteinExistence type="predicted"/>
<name>A0A5B7GZP9_PORTR</name>
<sequence>MYSCIILSAKAEGHEASNGVSVSREVITVLQNHEVGMAVALDCGVALMVAVGRVMATGSANYIMALWQPSRQHFGQYSGTHLKLSHYDFS</sequence>
<evidence type="ECO:0000313" key="1">
    <source>
        <dbReference type="EMBL" id="MPC64272.1"/>
    </source>
</evidence>
<dbReference type="AlphaFoldDB" id="A0A5B7GZP9"/>
<evidence type="ECO:0000313" key="2">
    <source>
        <dbReference type="Proteomes" id="UP000324222"/>
    </source>
</evidence>
<comment type="caution">
    <text evidence="1">The sequence shown here is derived from an EMBL/GenBank/DDBJ whole genome shotgun (WGS) entry which is preliminary data.</text>
</comment>
<gene>
    <name evidence="1" type="ORF">E2C01_058384</name>
</gene>
<keyword evidence="2" id="KW-1185">Reference proteome</keyword>
<accession>A0A5B7GZP9</accession>